<dbReference type="Proteomes" id="UP000694941">
    <property type="component" value="Unplaced"/>
</dbReference>
<dbReference type="Gene3D" id="1.20.1250.20">
    <property type="entry name" value="MFS general substrate transporter like domains"/>
    <property type="match status" value="1"/>
</dbReference>
<feature type="domain" description="DUF4817" evidence="6">
    <location>
        <begin position="158"/>
        <end position="194"/>
    </location>
</feature>
<dbReference type="InterPro" id="IPR032135">
    <property type="entry name" value="DUF4817"/>
</dbReference>
<evidence type="ECO:0000256" key="2">
    <source>
        <dbReference type="ARBA" id="ARBA00022692"/>
    </source>
</evidence>
<feature type="transmembrane region" description="Helical" evidence="5">
    <location>
        <begin position="288"/>
        <end position="306"/>
    </location>
</feature>
<evidence type="ECO:0000259" key="6">
    <source>
        <dbReference type="Pfam" id="PF16087"/>
    </source>
</evidence>
<protein>
    <submittedName>
        <fullName evidence="8">Solute carrier family 22 member 5-like</fullName>
    </submittedName>
</protein>
<sequence length="392" mass="45263">MEFEDILSEVGDFGPYQKSLLLYFMAPTTFATAFYVMNVIFLVAVPNHWCLVPEFEETNLTIEEQKVLSIPKVTRNGEEQYSKCTMYNLNYAAILRNITWFNGSAVLPELHSDQPVQSCQNGWIYDRTLYQQTAATRFERRWRLHMRKLNVSSGLSTSVTTVQRNYHRQYVKDSPYKPTIRRWSHKFRETGNVTDLPRNGRPGVSEETIANVQETFQHSPRKSIRCASSELQLPPSMGTLPSNFQLPYILTVEQVGPTTRSRLVCLSWILWTLGSCCLALVAFLSRSWVTLALVTSLPTALFLGYWKFLTFSPRFLIVHGRYDEAAEVLKHIAITNKKDVPSDLLAKVLVRTFSYQTYIFYLNFVVQSKFFIRLQLVIQTGPNKQELVFKKC</sequence>
<reference evidence="8" key="1">
    <citation type="submission" date="2025-08" db="UniProtKB">
        <authorList>
            <consortium name="RefSeq"/>
        </authorList>
    </citation>
    <scope>IDENTIFICATION</scope>
    <source>
        <tissue evidence="8">Muscle</tissue>
    </source>
</reference>
<comment type="subcellular location">
    <subcellularLocation>
        <location evidence="1">Membrane</location>
        <topology evidence="1">Multi-pass membrane protein</topology>
    </subcellularLocation>
</comment>
<keyword evidence="3 5" id="KW-1133">Transmembrane helix</keyword>
<evidence type="ECO:0000256" key="5">
    <source>
        <dbReference type="SAM" id="Phobius"/>
    </source>
</evidence>
<keyword evidence="2 5" id="KW-0812">Transmembrane</keyword>
<feature type="transmembrane region" description="Helical" evidence="5">
    <location>
        <begin position="263"/>
        <end position="282"/>
    </location>
</feature>
<dbReference type="Pfam" id="PF16087">
    <property type="entry name" value="DUF4817"/>
    <property type="match status" value="1"/>
</dbReference>
<dbReference type="PANTHER" id="PTHR24064">
    <property type="entry name" value="SOLUTE CARRIER FAMILY 22 MEMBER"/>
    <property type="match status" value="1"/>
</dbReference>
<keyword evidence="4 5" id="KW-0472">Membrane</keyword>
<proteinExistence type="predicted"/>
<evidence type="ECO:0000256" key="3">
    <source>
        <dbReference type="ARBA" id="ARBA00022989"/>
    </source>
</evidence>
<feature type="transmembrane region" description="Helical" evidence="5">
    <location>
        <begin position="20"/>
        <end position="45"/>
    </location>
</feature>
<evidence type="ECO:0000256" key="4">
    <source>
        <dbReference type="ARBA" id="ARBA00023136"/>
    </source>
</evidence>
<organism evidence="7 8">
    <name type="scientific">Limulus polyphemus</name>
    <name type="common">Atlantic horseshoe crab</name>
    <dbReference type="NCBI Taxonomy" id="6850"/>
    <lineage>
        <taxon>Eukaryota</taxon>
        <taxon>Metazoa</taxon>
        <taxon>Ecdysozoa</taxon>
        <taxon>Arthropoda</taxon>
        <taxon>Chelicerata</taxon>
        <taxon>Merostomata</taxon>
        <taxon>Xiphosura</taxon>
        <taxon>Limulidae</taxon>
        <taxon>Limulus</taxon>
    </lineage>
</organism>
<keyword evidence="7" id="KW-1185">Reference proteome</keyword>
<dbReference type="RefSeq" id="XP_022236017.1">
    <property type="nucleotide sequence ID" value="XM_022380309.1"/>
</dbReference>
<accession>A0ABM1RXB2</accession>
<evidence type="ECO:0000313" key="8">
    <source>
        <dbReference type="RefSeq" id="XP_022236017.1"/>
    </source>
</evidence>
<evidence type="ECO:0000256" key="1">
    <source>
        <dbReference type="ARBA" id="ARBA00004141"/>
    </source>
</evidence>
<evidence type="ECO:0000313" key="7">
    <source>
        <dbReference type="Proteomes" id="UP000694941"/>
    </source>
</evidence>
<dbReference type="SUPFAM" id="SSF103473">
    <property type="entry name" value="MFS general substrate transporter"/>
    <property type="match status" value="1"/>
</dbReference>
<gene>
    <name evidence="8" type="primary">LOC111083662</name>
</gene>
<name>A0ABM1RXB2_LIMPO</name>
<dbReference type="GeneID" id="111083662"/>
<dbReference type="InterPro" id="IPR036259">
    <property type="entry name" value="MFS_trans_sf"/>
</dbReference>